<accession>A0AA35PET5</accession>
<gene>
    <name evidence="2" type="ORF">PODLI_1B005069</name>
</gene>
<evidence type="ECO:0000313" key="2">
    <source>
        <dbReference type="EMBL" id="CAI5783250.1"/>
    </source>
</evidence>
<evidence type="ECO:0000313" key="3">
    <source>
        <dbReference type="Proteomes" id="UP001178461"/>
    </source>
</evidence>
<dbReference type="Proteomes" id="UP001178461">
    <property type="component" value="Chromosome 8"/>
</dbReference>
<dbReference type="EMBL" id="OX395133">
    <property type="protein sequence ID" value="CAI5783250.1"/>
    <property type="molecule type" value="Genomic_DNA"/>
</dbReference>
<dbReference type="AlphaFoldDB" id="A0AA35PET5"/>
<organism evidence="2 3">
    <name type="scientific">Podarcis lilfordi</name>
    <name type="common">Lilford's wall lizard</name>
    <dbReference type="NCBI Taxonomy" id="74358"/>
    <lineage>
        <taxon>Eukaryota</taxon>
        <taxon>Metazoa</taxon>
        <taxon>Chordata</taxon>
        <taxon>Craniata</taxon>
        <taxon>Vertebrata</taxon>
        <taxon>Euteleostomi</taxon>
        <taxon>Lepidosauria</taxon>
        <taxon>Squamata</taxon>
        <taxon>Bifurcata</taxon>
        <taxon>Unidentata</taxon>
        <taxon>Episquamata</taxon>
        <taxon>Laterata</taxon>
        <taxon>Lacertibaenia</taxon>
        <taxon>Lacertidae</taxon>
        <taxon>Podarcis</taxon>
    </lineage>
</organism>
<feature type="compositionally biased region" description="Basic and acidic residues" evidence="1">
    <location>
        <begin position="1"/>
        <end position="10"/>
    </location>
</feature>
<sequence>MLAESEERGQGENGLQVAKETSRQDLALASSDDRSRTSTNAWSCSLNPIKNKWRPSKLLSFLKQVQSNCTFSSLSGQELPKENWTLFMYATTAARILIAQNWKTGEIPSKQQWQGKLMNYAELAKLVDKLCEKDNSDFGKEWEPFTTYLQKQKNKQTWSRWQDLNKHIQFYLQRTRNIKEQPSEGGEVER</sequence>
<evidence type="ECO:0000256" key="1">
    <source>
        <dbReference type="SAM" id="MobiDB-lite"/>
    </source>
</evidence>
<proteinExistence type="predicted"/>
<protein>
    <submittedName>
        <fullName evidence="2">Uncharacterized protein</fullName>
    </submittedName>
</protein>
<feature type="region of interest" description="Disordered" evidence="1">
    <location>
        <begin position="1"/>
        <end position="40"/>
    </location>
</feature>
<name>A0AA35PET5_9SAUR</name>
<reference evidence="2" key="1">
    <citation type="submission" date="2022-12" db="EMBL/GenBank/DDBJ databases">
        <authorList>
            <person name="Alioto T."/>
            <person name="Alioto T."/>
            <person name="Gomez Garrido J."/>
        </authorList>
    </citation>
    <scope>NUCLEOTIDE SEQUENCE</scope>
</reference>
<keyword evidence="3" id="KW-1185">Reference proteome</keyword>